<dbReference type="GO" id="GO:0005783">
    <property type="term" value="C:endoplasmic reticulum"/>
    <property type="evidence" value="ECO:0007669"/>
    <property type="project" value="TreeGrafter"/>
</dbReference>
<dbReference type="GO" id="GO:0004169">
    <property type="term" value="F:dolichyl-phosphate-mannose-protein mannosyltransferase activity"/>
    <property type="evidence" value="ECO:0007669"/>
    <property type="project" value="TreeGrafter"/>
</dbReference>
<evidence type="ECO:0000256" key="8">
    <source>
        <dbReference type="ARBA" id="ARBA00023136"/>
    </source>
</evidence>
<feature type="domain" description="ArnT-like N-terminal" evidence="9">
    <location>
        <begin position="83"/>
        <end position="121"/>
    </location>
</feature>
<name>A0A2S4UWN8_9BASI</name>
<dbReference type="GO" id="GO:0016020">
    <property type="term" value="C:membrane"/>
    <property type="evidence" value="ECO:0007669"/>
    <property type="project" value="InterPro"/>
</dbReference>
<dbReference type="InterPro" id="IPR003342">
    <property type="entry name" value="ArnT-like_N"/>
</dbReference>
<dbReference type="Proteomes" id="UP000238274">
    <property type="component" value="Unassembled WGS sequence"/>
</dbReference>
<protein>
    <recommendedName>
        <fullName evidence="9">ArnT-like N-terminal domain-containing protein</fullName>
    </recommendedName>
</protein>
<dbReference type="VEuPathDB" id="FungiDB:PSHT_12427"/>
<evidence type="ECO:0000256" key="3">
    <source>
        <dbReference type="ARBA" id="ARBA00007222"/>
    </source>
</evidence>
<evidence type="ECO:0000256" key="2">
    <source>
        <dbReference type="ARBA" id="ARBA00004922"/>
    </source>
</evidence>
<dbReference type="OrthoDB" id="3005682at2759"/>
<comment type="subcellular location">
    <subcellularLocation>
        <location evidence="1">Endomembrane system</location>
        <topology evidence="1">Multi-pass membrane protein</topology>
    </subcellularLocation>
</comment>
<dbReference type="InterPro" id="IPR027005">
    <property type="entry name" value="PMT-like"/>
</dbReference>
<dbReference type="VEuPathDB" id="FungiDB:PSTT_16511"/>
<reference evidence="10 11" key="1">
    <citation type="submission" date="2017-12" db="EMBL/GenBank/DDBJ databases">
        <title>Gene loss provides genomic basis for host adaptation in cereal stripe rust fungi.</title>
        <authorList>
            <person name="Xia C."/>
        </authorList>
    </citation>
    <scope>NUCLEOTIDE SEQUENCE [LARGE SCALE GENOMIC DNA]</scope>
    <source>
        <strain evidence="10 11">93TX-2</strain>
    </source>
</reference>
<comment type="caution">
    <text evidence="10">The sequence shown here is derived from an EMBL/GenBank/DDBJ whole genome shotgun (WGS) entry which is preliminary data.</text>
</comment>
<keyword evidence="5" id="KW-0808">Transferase</keyword>
<comment type="similarity">
    <text evidence="3">Belongs to the glycosyltransferase 39 family.</text>
</comment>
<evidence type="ECO:0000313" key="10">
    <source>
        <dbReference type="EMBL" id="POW01678.1"/>
    </source>
</evidence>
<dbReference type="AlphaFoldDB" id="A0A2S4UWN8"/>
<accession>A0A2S4UWN8</accession>
<sequence length="121" mass="13948">MPLKRRTATNSNNQPPYEVTIEKRPLLQPSVDLRHASSPSSSAHWSHQRNAVCPINQHPARQIPRYEPPLIIDDLRELIPLLIYTILSLATRLYRIGRVNTVVWDEAHFGKFGGHYLNQTF</sequence>
<dbReference type="EMBL" id="PKSM01000227">
    <property type="protein sequence ID" value="POW01678.1"/>
    <property type="molecule type" value="Genomic_DNA"/>
</dbReference>
<dbReference type="PANTHER" id="PTHR10050">
    <property type="entry name" value="DOLICHYL-PHOSPHATE-MANNOSE--PROTEIN MANNOSYLTRANSFERASE"/>
    <property type="match status" value="1"/>
</dbReference>
<keyword evidence="4" id="KW-0328">Glycosyltransferase</keyword>
<keyword evidence="6" id="KW-0812">Transmembrane</keyword>
<keyword evidence="7" id="KW-1133">Transmembrane helix</keyword>
<organism evidence="10 11">
    <name type="scientific">Puccinia striiformis</name>
    <dbReference type="NCBI Taxonomy" id="27350"/>
    <lineage>
        <taxon>Eukaryota</taxon>
        <taxon>Fungi</taxon>
        <taxon>Dikarya</taxon>
        <taxon>Basidiomycota</taxon>
        <taxon>Pucciniomycotina</taxon>
        <taxon>Pucciniomycetes</taxon>
        <taxon>Pucciniales</taxon>
        <taxon>Pucciniaceae</taxon>
        <taxon>Puccinia</taxon>
    </lineage>
</organism>
<evidence type="ECO:0000313" key="11">
    <source>
        <dbReference type="Proteomes" id="UP000238274"/>
    </source>
</evidence>
<dbReference type="PANTHER" id="PTHR10050:SF46">
    <property type="entry name" value="PROTEIN O-MANNOSYL-TRANSFERASE 2"/>
    <property type="match status" value="1"/>
</dbReference>
<evidence type="ECO:0000256" key="7">
    <source>
        <dbReference type="ARBA" id="ARBA00022989"/>
    </source>
</evidence>
<reference evidence="11" key="2">
    <citation type="journal article" date="2018" name="BMC Genomics">
        <title>Genomic insights into host adaptation between the wheat stripe rust pathogen (Puccinia striiformis f. sp. tritici) and the barley stripe rust pathogen (Puccinia striiformis f. sp. hordei).</title>
        <authorList>
            <person name="Xia C."/>
            <person name="Wang M."/>
            <person name="Yin C."/>
            <person name="Cornejo O.E."/>
            <person name="Hulbert S.H."/>
            <person name="Chen X."/>
        </authorList>
    </citation>
    <scope>NUCLEOTIDE SEQUENCE [LARGE SCALE GENOMIC DNA]</scope>
    <source>
        <strain evidence="11">93TX-2</strain>
    </source>
</reference>
<keyword evidence="8" id="KW-0472">Membrane</keyword>
<evidence type="ECO:0000256" key="1">
    <source>
        <dbReference type="ARBA" id="ARBA00004127"/>
    </source>
</evidence>
<keyword evidence="11" id="KW-1185">Reference proteome</keyword>
<evidence type="ECO:0000256" key="5">
    <source>
        <dbReference type="ARBA" id="ARBA00022679"/>
    </source>
</evidence>
<proteinExistence type="inferred from homology"/>
<evidence type="ECO:0000256" key="4">
    <source>
        <dbReference type="ARBA" id="ARBA00022676"/>
    </source>
</evidence>
<comment type="pathway">
    <text evidence="2">Protein modification; protein glycosylation.</text>
</comment>
<evidence type="ECO:0000256" key="6">
    <source>
        <dbReference type="ARBA" id="ARBA00022692"/>
    </source>
</evidence>
<gene>
    <name evidence="10" type="ORF">PSHT_12427</name>
</gene>
<dbReference type="Pfam" id="PF02366">
    <property type="entry name" value="PMT"/>
    <property type="match status" value="1"/>
</dbReference>
<reference evidence="11" key="3">
    <citation type="journal article" date="2018" name="Mol. Plant Microbe Interact.">
        <title>Genome sequence resources for the wheat stripe rust pathogen (Puccinia striiformis f. sp. tritici) and the barley stripe rust pathogen (Puccinia striiformis f. sp. hordei).</title>
        <authorList>
            <person name="Xia C."/>
            <person name="Wang M."/>
            <person name="Yin C."/>
            <person name="Cornejo O.E."/>
            <person name="Hulbert S.H."/>
            <person name="Chen X."/>
        </authorList>
    </citation>
    <scope>NUCLEOTIDE SEQUENCE [LARGE SCALE GENOMIC DNA]</scope>
    <source>
        <strain evidence="11">93TX-2</strain>
    </source>
</reference>
<evidence type="ECO:0000259" key="9">
    <source>
        <dbReference type="Pfam" id="PF02366"/>
    </source>
</evidence>